<dbReference type="EMBL" id="DTIN01000025">
    <property type="protein sequence ID" value="HFX13759.1"/>
    <property type="molecule type" value="Genomic_DNA"/>
</dbReference>
<proteinExistence type="inferred from homology"/>
<keyword evidence="7 10" id="KW-0689">Ribosomal protein</keyword>
<dbReference type="SUPFAM" id="SSF56808">
    <property type="entry name" value="Ribosomal protein L1"/>
    <property type="match status" value="1"/>
</dbReference>
<evidence type="ECO:0000256" key="1">
    <source>
        <dbReference type="ARBA" id="ARBA00010531"/>
    </source>
</evidence>
<dbReference type="PANTHER" id="PTHR36427">
    <property type="entry name" value="54S RIBOSOMAL PROTEIN L1, MITOCHONDRIAL"/>
    <property type="match status" value="1"/>
</dbReference>
<dbReference type="InterPro" id="IPR023674">
    <property type="entry name" value="Ribosomal_uL1-like"/>
</dbReference>
<dbReference type="PIRSF" id="PIRSF002155">
    <property type="entry name" value="Ribosomal_L1"/>
    <property type="match status" value="1"/>
</dbReference>
<evidence type="ECO:0000256" key="2">
    <source>
        <dbReference type="ARBA" id="ARBA00022491"/>
    </source>
</evidence>
<name>A0A7C3RKD8_DICTH</name>
<comment type="function">
    <text evidence="10">Protein L1 is also a translational repressor protein, it controls the translation of the L11 operon by binding to its mRNA.</text>
</comment>
<evidence type="ECO:0000256" key="3">
    <source>
        <dbReference type="ARBA" id="ARBA00022555"/>
    </source>
</evidence>
<dbReference type="CDD" id="cd00403">
    <property type="entry name" value="Ribosomal_L1"/>
    <property type="match status" value="1"/>
</dbReference>
<dbReference type="GO" id="GO:0015934">
    <property type="term" value="C:large ribosomal subunit"/>
    <property type="evidence" value="ECO:0007669"/>
    <property type="project" value="InterPro"/>
</dbReference>
<dbReference type="FunFam" id="3.40.50.790:FF:000001">
    <property type="entry name" value="50S ribosomal protein L1"/>
    <property type="match status" value="1"/>
</dbReference>
<evidence type="ECO:0000256" key="5">
    <source>
        <dbReference type="ARBA" id="ARBA00022845"/>
    </source>
</evidence>
<comment type="caution">
    <text evidence="11">The sequence shown here is derived from an EMBL/GenBank/DDBJ whole genome shotgun (WGS) entry which is preliminary data.</text>
</comment>
<keyword evidence="8 10" id="KW-0687">Ribonucleoprotein</keyword>
<accession>A0A7C3RKD8</accession>
<evidence type="ECO:0000256" key="6">
    <source>
        <dbReference type="ARBA" id="ARBA00022884"/>
    </source>
</evidence>
<keyword evidence="5 10" id="KW-0810">Translation regulation</keyword>
<dbReference type="InterPro" id="IPR002143">
    <property type="entry name" value="Ribosomal_uL1"/>
</dbReference>
<dbReference type="HAMAP" id="MF_01318_B">
    <property type="entry name" value="Ribosomal_uL1_B"/>
    <property type="match status" value="1"/>
</dbReference>
<dbReference type="GO" id="GO:0003735">
    <property type="term" value="F:structural constituent of ribosome"/>
    <property type="evidence" value="ECO:0007669"/>
    <property type="project" value="InterPro"/>
</dbReference>
<evidence type="ECO:0000256" key="9">
    <source>
        <dbReference type="ARBA" id="ARBA00035241"/>
    </source>
</evidence>
<dbReference type="GO" id="GO:0006417">
    <property type="term" value="P:regulation of translation"/>
    <property type="evidence" value="ECO:0007669"/>
    <property type="project" value="UniProtKB-KW"/>
</dbReference>
<dbReference type="GO" id="GO:0000049">
    <property type="term" value="F:tRNA binding"/>
    <property type="evidence" value="ECO:0007669"/>
    <property type="project" value="UniProtKB-KW"/>
</dbReference>
<dbReference type="InterPro" id="IPR016095">
    <property type="entry name" value="Ribosomal_uL1_3-a/b-sand"/>
</dbReference>
<evidence type="ECO:0000256" key="10">
    <source>
        <dbReference type="HAMAP-Rule" id="MF_01318"/>
    </source>
</evidence>
<protein>
    <recommendedName>
        <fullName evidence="9 10">Large ribosomal subunit protein uL1</fullName>
    </recommendedName>
</protein>
<keyword evidence="2 10" id="KW-0678">Repressor</keyword>
<dbReference type="PANTHER" id="PTHR36427:SF3">
    <property type="entry name" value="LARGE RIBOSOMAL SUBUNIT PROTEIN UL1M"/>
    <property type="match status" value="1"/>
</dbReference>
<dbReference type="NCBIfam" id="TIGR01169">
    <property type="entry name" value="rplA_bact"/>
    <property type="match status" value="1"/>
</dbReference>
<dbReference type="Gene3D" id="3.40.50.790">
    <property type="match status" value="1"/>
</dbReference>
<dbReference type="AlphaFoldDB" id="A0A7C3RKD8"/>
<comment type="similarity">
    <text evidence="1 10">Belongs to the universal ribosomal protein uL1 family.</text>
</comment>
<dbReference type="InterPro" id="IPR028364">
    <property type="entry name" value="Ribosomal_uL1/biogenesis"/>
</dbReference>
<comment type="function">
    <text evidence="10">Binds directly to 23S rRNA. The L1 stalk is quite mobile in the ribosome, and is involved in E site tRNA release.</text>
</comment>
<comment type="subunit">
    <text evidence="10">Part of the 50S ribosomal subunit.</text>
</comment>
<evidence type="ECO:0000313" key="11">
    <source>
        <dbReference type="EMBL" id="HFX13759.1"/>
    </source>
</evidence>
<dbReference type="GO" id="GO:0006412">
    <property type="term" value="P:translation"/>
    <property type="evidence" value="ECO:0007669"/>
    <property type="project" value="UniProtKB-UniRule"/>
</dbReference>
<dbReference type="Pfam" id="PF00687">
    <property type="entry name" value="Ribosomal_L1"/>
    <property type="match status" value="1"/>
</dbReference>
<reference evidence="11" key="1">
    <citation type="journal article" date="2020" name="mSystems">
        <title>Genome- and Community-Level Interaction Insights into Carbon Utilization and Element Cycling Functions of Hydrothermarchaeota in Hydrothermal Sediment.</title>
        <authorList>
            <person name="Zhou Z."/>
            <person name="Liu Y."/>
            <person name="Xu W."/>
            <person name="Pan J."/>
            <person name="Luo Z.H."/>
            <person name="Li M."/>
        </authorList>
    </citation>
    <scope>NUCLEOTIDE SEQUENCE [LARGE SCALE GENOMIC DNA]</scope>
    <source>
        <strain evidence="11">SpSt-81</strain>
    </source>
</reference>
<keyword evidence="3 10" id="KW-0820">tRNA-binding</keyword>
<evidence type="ECO:0000256" key="7">
    <source>
        <dbReference type="ARBA" id="ARBA00022980"/>
    </source>
</evidence>
<dbReference type="InterPro" id="IPR005878">
    <property type="entry name" value="Ribosom_uL1_bac-type"/>
</dbReference>
<organism evidence="11">
    <name type="scientific">Dictyoglomus thermophilum</name>
    <dbReference type="NCBI Taxonomy" id="14"/>
    <lineage>
        <taxon>Bacteria</taxon>
        <taxon>Pseudomonadati</taxon>
        <taxon>Dictyoglomota</taxon>
        <taxon>Dictyoglomia</taxon>
        <taxon>Dictyoglomales</taxon>
        <taxon>Dictyoglomaceae</taxon>
        <taxon>Dictyoglomus</taxon>
    </lineage>
</organism>
<keyword evidence="4 10" id="KW-0699">rRNA-binding</keyword>
<evidence type="ECO:0000256" key="8">
    <source>
        <dbReference type="ARBA" id="ARBA00023274"/>
    </source>
</evidence>
<dbReference type="Gene3D" id="3.30.190.20">
    <property type="match status" value="1"/>
</dbReference>
<keyword evidence="6 10" id="KW-0694">RNA-binding</keyword>
<sequence length="242" mass="26515">MAKRGKRYLQLASLIEKGRLYSPKEAVSLVRKLATAKFDETINLAVRLGVDPRHADQQVRGTVVLPYGTGKEKKVLVFAEGEKAQEAKEAGADYVGGEELVKQIENGWLDFDVAIATPDIMGTLKIPSRLGKILGPRGLMPNPKTGTVTNDIAKAVKEYKAGRIEFRTDRYGIIHVPIGKASFSEEALYKNLMTVLSTILRLKPPSAKGQYFKSVHISPSMGPSVPIDTKNLADIIRQEEAA</sequence>
<dbReference type="GO" id="GO:0019843">
    <property type="term" value="F:rRNA binding"/>
    <property type="evidence" value="ECO:0007669"/>
    <property type="project" value="UniProtKB-UniRule"/>
</dbReference>
<evidence type="ECO:0000256" key="4">
    <source>
        <dbReference type="ARBA" id="ARBA00022730"/>
    </source>
</evidence>
<gene>
    <name evidence="10" type="primary">rplA</name>
    <name evidence="11" type="ORF">ENW00_06360</name>
</gene>